<evidence type="ECO:0000256" key="11">
    <source>
        <dbReference type="ARBA" id="ARBA00022714"/>
    </source>
</evidence>
<dbReference type="InterPro" id="IPR016167">
    <property type="entry name" value="FAD-bd_PCMH_sub1"/>
</dbReference>
<dbReference type="Gene3D" id="3.90.1170.50">
    <property type="entry name" value="Aldehyde oxidase/xanthine dehydrogenase, a/b hammerhead"/>
    <property type="match status" value="2"/>
</dbReference>
<evidence type="ECO:0000256" key="28">
    <source>
        <dbReference type="ARBA" id="ARBA00044313"/>
    </source>
</evidence>
<dbReference type="GO" id="GO:0005506">
    <property type="term" value="F:iron ion binding"/>
    <property type="evidence" value="ECO:0007669"/>
    <property type="project" value="InterPro"/>
</dbReference>
<dbReference type="Gene3D" id="3.30.390.50">
    <property type="entry name" value="CO dehydrogenase flavoprotein, C-terminal domain"/>
    <property type="match status" value="2"/>
</dbReference>
<dbReference type="SUPFAM" id="SSF47741">
    <property type="entry name" value="CO dehydrogenase ISP C-domain like"/>
    <property type="match status" value="2"/>
</dbReference>
<dbReference type="InterPro" id="IPR004527">
    <property type="entry name" value="Glu-tRNA-ligase_bac/mito"/>
</dbReference>
<keyword evidence="19" id="KW-0411">Iron-sulfur</keyword>
<proteinExistence type="inferred from homology"/>
<evidence type="ECO:0000259" key="34">
    <source>
        <dbReference type="PROSITE" id="PS51085"/>
    </source>
</evidence>
<comment type="caution">
    <text evidence="36">The sequence shown here is derived from an EMBL/GenBank/DDBJ whole genome shotgun (WGS) entry which is preliminary data.</text>
</comment>
<dbReference type="GO" id="GO:0008270">
    <property type="term" value="F:zinc ion binding"/>
    <property type="evidence" value="ECO:0007669"/>
    <property type="project" value="InterPro"/>
</dbReference>
<dbReference type="PROSITE" id="PS51387">
    <property type="entry name" value="FAD_PCMH"/>
    <property type="match status" value="2"/>
</dbReference>
<dbReference type="PROSITE" id="PS00197">
    <property type="entry name" value="2FE2S_FER_1"/>
    <property type="match status" value="2"/>
</dbReference>
<dbReference type="EC" id="6.1.1.24" evidence="25"/>
<keyword evidence="8" id="KW-0500">Molybdenum</keyword>
<accession>A0A8J2RPE3</accession>
<evidence type="ECO:0000256" key="21">
    <source>
        <dbReference type="ARBA" id="ARBA00023140"/>
    </source>
</evidence>
<dbReference type="EMBL" id="CAKKLH010000179">
    <property type="protein sequence ID" value="CAH0105364.1"/>
    <property type="molecule type" value="Genomic_DNA"/>
</dbReference>
<dbReference type="GO" id="GO:0006424">
    <property type="term" value="P:glutamyl-tRNA aminoacylation"/>
    <property type="evidence" value="ECO:0007669"/>
    <property type="project" value="InterPro"/>
</dbReference>
<dbReference type="InterPro" id="IPR008925">
    <property type="entry name" value="aa_tRNA-synth_I_cd-bd_sf"/>
</dbReference>
<dbReference type="InterPro" id="IPR012675">
    <property type="entry name" value="Beta-grasp_dom_sf"/>
</dbReference>
<dbReference type="FunFam" id="3.40.50.620:FF:000045">
    <property type="entry name" value="Glutamate--tRNA ligase, mitochondrial"/>
    <property type="match status" value="1"/>
</dbReference>
<dbReference type="FunFam" id="3.30.365.10:FF:000001">
    <property type="entry name" value="Xanthine dehydrogenase oxidase"/>
    <property type="match status" value="2"/>
</dbReference>
<comment type="cofactor">
    <cofactor evidence="24">
        <name>[2Fe-2S] cluster</name>
        <dbReference type="ChEBI" id="CHEBI:190135"/>
    </cofactor>
</comment>
<evidence type="ECO:0000256" key="27">
    <source>
        <dbReference type="ARBA" id="ARBA00044251"/>
    </source>
</evidence>
<comment type="catalytic activity">
    <reaction evidence="32">
        <text>indole-3-acetaldehyde + O2 + H2O = (indol-3-yl)acetate + H2O2 + H(+)</text>
        <dbReference type="Rhea" id="RHEA:16277"/>
        <dbReference type="ChEBI" id="CHEBI:15377"/>
        <dbReference type="ChEBI" id="CHEBI:15378"/>
        <dbReference type="ChEBI" id="CHEBI:15379"/>
        <dbReference type="ChEBI" id="CHEBI:16240"/>
        <dbReference type="ChEBI" id="CHEBI:18086"/>
        <dbReference type="ChEBI" id="CHEBI:30854"/>
        <dbReference type="EC" id="1.2.3.7"/>
    </reaction>
</comment>
<dbReference type="OrthoDB" id="8300278at2759"/>
<dbReference type="SUPFAM" id="SSF56003">
    <property type="entry name" value="Molybdenum cofactor-binding domain"/>
    <property type="match status" value="2"/>
</dbReference>
<dbReference type="Gene3D" id="3.30.43.10">
    <property type="entry name" value="Uridine Diphospho-n-acetylenolpyruvylglucosamine Reductase, domain 2"/>
    <property type="match status" value="2"/>
</dbReference>
<keyword evidence="9" id="KW-0436">Ligase</keyword>
<comment type="subcellular location">
    <subcellularLocation>
        <location evidence="3">Mitochondrion</location>
    </subcellularLocation>
    <subcellularLocation>
        <location evidence="4">Peroxisome</location>
    </subcellularLocation>
</comment>
<keyword evidence="10" id="KW-0285">Flavoprotein</keyword>
<evidence type="ECO:0000256" key="32">
    <source>
        <dbReference type="ARBA" id="ARBA00052415"/>
    </source>
</evidence>
<dbReference type="PANTHER" id="PTHR11908:SF132">
    <property type="entry name" value="ALDEHYDE OXIDASE 1-RELATED"/>
    <property type="match status" value="1"/>
</dbReference>
<keyword evidence="21" id="KW-0576">Peroxisome</keyword>
<keyword evidence="37" id="KW-1185">Reference proteome</keyword>
<dbReference type="InterPro" id="IPR020751">
    <property type="entry name" value="aa-tRNA-synth_I_codon-bd_sub2"/>
</dbReference>
<evidence type="ECO:0000256" key="4">
    <source>
        <dbReference type="ARBA" id="ARBA00004275"/>
    </source>
</evidence>
<dbReference type="SMART" id="SM01092">
    <property type="entry name" value="CO_deh_flav_C"/>
    <property type="match status" value="2"/>
</dbReference>
<dbReference type="FunFam" id="3.30.365.10:FF:000008">
    <property type="entry name" value="Aldehyde oxidase1"/>
    <property type="match status" value="1"/>
</dbReference>
<evidence type="ECO:0000256" key="10">
    <source>
        <dbReference type="ARBA" id="ARBA00022630"/>
    </source>
</evidence>
<evidence type="ECO:0000256" key="33">
    <source>
        <dbReference type="ARBA" id="ARBA00072265"/>
    </source>
</evidence>
<feature type="domain" description="FAD-binding PCMH-type" evidence="35">
    <location>
        <begin position="1475"/>
        <end position="1657"/>
    </location>
</feature>
<dbReference type="Pfam" id="PF01315">
    <property type="entry name" value="Ald_Xan_dh_C"/>
    <property type="match status" value="2"/>
</dbReference>
<evidence type="ECO:0000256" key="24">
    <source>
        <dbReference type="ARBA" id="ARBA00034078"/>
    </source>
</evidence>
<sequence>MKDISASIDFIINGKKFSVYHNFSGCFFKVSCHFLCAKVNRDVDAETKLVDFLRRKAVLTGTKWMCREGGCGACVVTLSKDDPLTGSKQHRAVNSCLLPLMSCHGSEITTVEGIGNKKDGYHPVQSQLADMNGSQCGYCSPGMVMSMYSLLQKKSGDGVTMKDIESSLGGNICRCTGYRPIMDAFKTFAKDAPPELKSRCVDLEDLGNAICPKTGSACQGICENNGLAKVVDGEIFKMGNWYRPESLEQLMELLRSFEGSVKYRLVAGNTGTGVYKNDGPYDAFVDVNKIGDLYQISKDSPLTVGGGINLTDMQETLSSIGSTNPDYWYAATLAEHIGKIGSVPVRNAGSIAGNLMMKHAHPEFPSDLFIVLETVGAKITIISCKREIQQLTLPQFLETDMDGQIVLNVTLPPLSTDHIVKTFKIMPRSCNAHAYINAGFCAKISRQDTIRLVGKPTIIYGGIRSSLIHAVETENFLADKSIDDELTFQGALKVLEQELCPEEHLLNPDTDYLKTVAQGLLYKFMLAIIGDKAAPEFRSGALNLEREIMNGKQDYETDSKEWPVNQPTIKVEARAQCSGEAKYIDDIPVCSNELFGAFVLSTVANCYIDQIDASDALEVDGVVAFLHAKNIKTGNLFVFAQGAFDSENNEEVFSSSKVEYAGQSLGLIVANTPSQAAHAAKLVRVTYKDHQKPVLTIKEAMRYPDRTVIHAAFGPPNVFDAGDVEDSFSQSETVIEGEFEIGTQYHFYMETLVAVCIPVEDGINVFCSTQDQDAVQNAIARCLNLHKAQVNVETRRLGGSYGGKISRSTLVATACAIAAHELSRPVRISLDLDSNMALVGGRLPYYCQYKAGTDKDGVIQAVEMKIVSDCGGNFNEGTAFFAASFAKNCYAAKSWKFTPLLAKTDTPSNTYCRAPGTTQGIAIIENLIEHLAKIRQEDPLEFRLKNLNSNGNDANAMRKIIDELRSSSEFHKRLGEVKEFNSNNRWKKRGINLLPMVYPVESFPFKYNVLVAIHHEGGSVAVSHGGIECGQGINTKVTQVVARELGIDISLISVKPTNTLTNTNGSVTGGSVTSEMNCYAAMKACQELKNRMLPIKEKLPDASWSELVEQCFNSNIDLTARHYYTSDDKVKGYIIHGATVSEVEVDVLTGEKLLRRVDILEDAGQSISPLIDIGQIEGAFVMGVGLWTSEKITYDPLTGEKLSRGTWNYKPPLNSDIPMDFRITMLKNAAHPFGILRSKATGEPPLCMSVSVLFALRNAVDAARIDAGNSGWYRMVDPHRFSYLNTDTKLVDYLRQTALLTGTKWMCREGGCGSCVVGFSTNNILTNKIECRAVHSCLLPLMSCHGSEITTVEGIGNKKDGYHPVQSQLADMNGSQCGYCSPGMVMSMYSLLQKKSGDGVTMKDIESSLGGNICRCTGYRPIMDAFKTFAKDAPPELKSRCIDLEDLGNAICPKTGSACQGICENNGLAKVVDGEIFKMGNWYRPESLEQLMELLRSFEGSVKYRLVAGNTGTGVYKNDGPYDAFVDVNKIGDLYQISKDSPLTVGGGINLTDMQETLSSIGSTNPDYWYAATLAEHIGKIGSVPVRNAGSIAGNLMMKHAHPEFPSDLFIVLETVGAKITIISCKREIQQLTLPQFLETDMDGQIVLNVTLPPLSTDHIVKTFKIMPRSCNAHAYINAGFCAKISRQDTIRLVGKPTVIYGGIRSSLIHAVETENFLADKSIDDELTFQGALKVLEQELCPEEHLLNPDTDYLKTVAQGLFYKFMLAIIGDKAAPEFRSGALNLERGIMNGKQDYETDSKEWPVNQPTIKVEARAQCSGEAKYIDDIPIRVDELYGAFVLSTVANCVLDKIDASTALKSDGIVAYFDATNISTGNLFFFANDGLNCENNEEVLYAGQSLGLVVARTQKEATEAAKLVRVSYKNHQQPVLTIKDALNDPTRILKHSISGSRKVVNLGDVEEGIAQTDTVVEGEFEIGSQYHFYMETLVAACVPVEDGMDIYCATQDQEAVQNAVANCLNLRNSQVNVQTRRLGGGFGGKISRSTLVAVACAIAASELSRPVRIALDLDTNMALTGGRLPYYCKYKAGVDKDGLLQAVDLKVISDCGCSFNEGTAYIAASFAKNCYSSKCWKITPLLAKTDTASNTHCRAPGPIQGIAIIENLMEHLAHVRKEDPLDFRLRNLNRCDENDFNAIQHIINEVRCSSNYDERHRQVNEFNCGNRWKKRGINLVPMIYPMYFSSYRYNVLVAVNRNDGSVSVSHGGIECGQGINTKVSQVVAKELGIDISLVSIKPTNTLTNTNGSVTGGSKTSELNCYAAMRACQKLNKKMLPVREKMHEDNWAMLVEQCYKSNVDLTARHFYSPKDDLTGYVIRGATVSEVEIDVLTGEKLIRRVDILEDAGLSINPLLDIGQVEGGFVMGLGLWTSEKMIYDPTTGKKLSKGTWNYYPPLNHDIPIDFRITMLKNAAHPFGVLRSKATGEPPLCMSVSVFFALRNAVNAARIDSGDSDWFQMGYIHLGGLRTALYNFLFAKANNGKFILRIEDTDQKRLVPGAAVQLETDLDWMGLYPDESPMKDGGFGPYTQSERLHLYNKFVQELVKNGHAYHCFCTDRRLEFVKKEALREGAIPRYDNRCRQLSSAQVEDKKQHGMSSCVRFKLSPLDEPIQDIVYGNIDRSAVLHEGDLVILKQDGYPTYHLANVVDDHLMGITHVLRGTEWLVSTAKHVLLYNAFGWTPPSFAHLPLLLNSDGTKLSKRQDDIRLEYFRKQGFYPEAIIGLLCLVGGGFSSSIDIQQNLYSLSELAKSFNLGSVTTHSGRLDGLRMEYFNRLALQNRINNHGEIDELSEHLFRLIHEKMKHSSIDRDMVQKSSLLKVLHWAADGGRINFLHQLTESNMGFLWSSQENSIMSKIDPSTARNVLIRVIQMLKDHDRIEKDEAATILRKIAIEFNLKVNEVLKLMRSSLTGLKEGPPVSEIMEILGPQISSCRLRSSLNLIV</sequence>
<dbReference type="Gene3D" id="3.40.50.620">
    <property type="entry name" value="HUPs"/>
    <property type="match status" value="1"/>
</dbReference>
<evidence type="ECO:0000256" key="29">
    <source>
        <dbReference type="ARBA" id="ARBA00047366"/>
    </source>
</evidence>
<dbReference type="FunFam" id="3.90.1170.50:FF:000003">
    <property type="entry name" value="Aldehyde oxidase"/>
    <property type="match status" value="1"/>
</dbReference>
<dbReference type="InterPro" id="IPR000924">
    <property type="entry name" value="Glu/Gln-tRNA-synth"/>
</dbReference>
<evidence type="ECO:0000313" key="37">
    <source>
        <dbReference type="Proteomes" id="UP000789390"/>
    </source>
</evidence>
<feature type="domain" description="2Fe-2S ferredoxin-type" evidence="34">
    <location>
        <begin position="28"/>
        <end position="114"/>
    </location>
</feature>
<evidence type="ECO:0000256" key="12">
    <source>
        <dbReference type="ARBA" id="ARBA00022723"/>
    </source>
</evidence>
<dbReference type="PROSITE" id="PS51085">
    <property type="entry name" value="2FE2S_FER_2"/>
    <property type="match status" value="1"/>
</dbReference>
<evidence type="ECO:0000256" key="16">
    <source>
        <dbReference type="ARBA" id="ARBA00022917"/>
    </source>
</evidence>
<dbReference type="FunFam" id="3.10.20.30:FF:000012">
    <property type="entry name" value="Xanthine dehydrogenase/oxidase"/>
    <property type="match status" value="2"/>
</dbReference>
<evidence type="ECO:0000256" key="25">
    <source>
        <dbReference type="ARBA" id="ARBA00044054"/>
    </source>
</evidence>
<dbReference type="GO" id="GO:0004818">
    <property type="term" value="F:glutamate-tRNA ligase activity"/>
    <property type="evidence" value="ECO:0007669"/>
    <property type="project" value="UniProtKB-EC"/>
</dbReference>
<evidence type="ECO:0000256" key="19">
    <source>
        <dbReference type="ARBA" id="ARBA00023014"/>
    </source>
</evidence>
<evidence type="ECO:0000256" key="14">
    <source>
        <dbReference type="ARBA" id="ARBA00022827"/>
    </source>
</evidence>
<dbReference type="InterPro" id="IPR036010">
    <property type="entry name" value="2Fe-2S_ferredoxin-like_sf"/>
</dbReference>
<keyword evidence="18" id="KW-0408">Iron</keyword>
<evidence type="ECO:0000256" key="13">
    <source>
        <dbReference type="ARBA" id="ARBA00022741"/>
    </source>
</evidence>
<dbReference type="Gene3D" id="3.30.465.10">
    <property type="match status" value="2"/>
</dbReference>
<dbReference type="SUPFAM" id="SSF55447">
    <property type="entry name" value="CO dehydrogenase flavoprotein C-terminal domain-like"/>
    <property type="match status" value="2"/>
</dbReference>
<dbReference type="Pfam" id="PF00941">
    <property type="entry name" value="FAD_binding_5"/>
    <property type="match status" value="2"/>
</dbReference>
<evidence type="ECO:0000256" key="6">
    <source>
        <dbReference type="ARBA" id="ARBA00007894"/>
    </source>
</evidence>
<comment type="cofactor">
    <cofactor evidence="1">
        <name>Mo-molybdopterin</name>
        <dbReference type="ChEBI" id="CHEBI:71302"/>
    </cofactor>
</comment>
<dbReference type="Pfam" id="PF00749">
    <property type="entry name" value="tRNA-synt_1c"/>
    <property type="match status" value="1"/>
</dbReference>
<dbReference type="InterPro" id="IPR033910">
    <property type="entry name" value="GluRS_core"/>
</dbReference>
<comment type="catalytic activity">
    <reaction evidence="30">
        <text>tRNA(Glx) + L-glutamate + ATP = L-glutamyl-tRNA(Glx) + AMP + diphosphate</text>
        <dbReference type="Rhea" id="RHEA:18397"/>
        <dbReference type="Rhea" id="RHEA-COMP:9713"/>
        <dbReference type="Rhea" id="RHEA-COMP:9716"/>
        <dbReference type="ChEBI" id="CHEBI:29985"/>
        <dbReference type="ChEBI" id="CHEBI:30616"/>
        <dbReference type="ChEBI" id="CHEBI:33019"/>
        <dbReference type="ChEBI" id="CHEBI:78442"/>
        <dbReference type="ChEBI" id="CHEBI:78520"/>
        <dbReference type="ChEBI" id="CHEBI:456215"/>
        <dbReference type="EC" id="6.1.1.24"/>
    </reaction>
    <physiologicalReaction direction="left-to-right" evidence="30">
        <dbReference type="Rhea" id="RHEA:18398"/>
    </physiologicalReaction>
</comment>
<dbReference type="InterPro" id="IPR036856">
    <property type="entry name" value="Ald_Oxase/Xan_DH_a/b_sf"/>
</dbReference>
<dbReference type="Pfam" id="PF19269">
    <property type="entry name" value="Anticodon_2"/>
    <property type="match status" value="1"/>
</dbReference>
<evidence type="ECO:0000256" key="17">
    <source>
        <dbReference type="ARBA" id="ARBA00023002"/>
    </source>
</evidence>
<dbReference type="InterPro" id="IPR006058">
    <property type="entry name" value="2Fe2S_fd_BS"/>
</dbReference>
<dbReference type="InterPro" id="IPR045462">
    <property type="entry name" value="aa-tRNA-synth_I_cd-bd"/>
</dbReference>
<dbReference type="GO" id="GO:0000049">
    <property type="term" value="F:tRNA binding"/>
    <property type="evidence" value="ECO:0007669"/>
    <property type="project" value="InterPro"/>
</dbReference>
<dbReference type="SUPFAM" id="SSF54665">
    <property type="entry name" value="CO dehydrogenase molybdoprotein N-domain-like"/>
    <property type="match status" value="2"/>
</dbReference>
<dbReference type="SMART" id="SM01008">
    <property type="entry name" value="Ald_Xan_dh_C"/>
    <property type="match status" value="2"/>
</dbReference>
<protein>
    <recommendedName>
        <fullName evidence="33">Indole-3-acetaldehyde oxidase</fullName>
        <ecNumber evidence="7">6.1.1.17</ecNumber>
        <ecNumber evidence="25">6.1.1.24</ecNumber>
    </recommendedName>
    <alternativeName>
        <fullName evidence="28">Glutamate--tRNA(Gln) ligase EARS2, mitochondrial</fullName>
    </alternativeName>
    <alternativeName>
        <fullName evidence="23">Glutamyl-tRNA synthetase</fullName>
    </alternativeName>
    <alternativeName>
        <fullName evidence="27">Mitochondrial glutamyl-tRNA synthetase</fullName>
    </alternativeName>
    <alternativeName>
        <fullName evidence="26">Nondiscriminating glutamyl-tRNA synthetase EARS2, mitochondrial</fullName>
    </alternativeName>
</protein>
<dbReference type="SUPFAM" id="SSF56176">
    <property type="entry name" value="FAD-binding/transporter-associated domain-like"/>
    <property type="match status" value="2"/>
</dbReference>
<dbReference type="Proteomes" id="UP000789390">
    <property type="component" value="Unassembled WGS sequence"/>
</dbReference>
<dbReference type="InterPro" id="IPR016208">
    <property type="entry name" value="Ald_Oxase/xanthine_DH-like"/>
</dbReference>
<evidence type="ECO:0000256" key="22">
    <source>
        <dbReference type="ARBA" id="ARBA00023146"/>
    </source>
</evidence>
<dbReference type="GO" id="GO:0051537">
    <property type="term" value="F:2 iron, 2 sulfur cluster binding"/>
    <property type="evidence" value="ECO:0007669"/>
    <property type="project" value="UniProtKB-KW"/>
</dbReference>
<reference evidence="36" key="1">
    <citation type="submission" date="2021-11" db="EMBL/GenBank/DDBJ databases">
        <authorList>
            <person name="Schell T."/>
        </authorList>
    </citation>
    <scope>NUCLEOTIDE SEQUENCE</scope>
    <source>
        <strain evidence="36">M5</strain>
    </source>
</reference>
<comment type="catalytic activity">
    <reaction evidence="31">
        <text>tRNA(Gln) + L-glutamate + ATP = L-glutamyl-tRNA(Gln) + AMP + diphosphate</text>
        <dbReference type="Rhea" id="RHEA:64612"/>
        <dbReference type="Rhea" id="RHEA-COMP:9662"/>
        <dbReference type="Rhea" id="RHEA-COMP:9684"/>
        <dbReference type="ChEBI" id="CHEBI:29985"/>
        <dbReference type="ChEBI" id="CHEBI:30616"/>
        <dbReference type="ChEBI" id="CHEBI:33019"/>
        <dbReference type="ChEBI" id="CHEBI:78442"/>
        <dbReference type="ChEBI" id="CHEBI:78520"/>
        <dbReference type="ChEBI" id="CHEBI:456215"/>
    </reaction>
    <physiologicalReaction direction="left-to-right" evidence="31">
        <dbReference type="Rhea" id="RHEA:64613"/>
    </physiologicalReaction>
</comment>
<dbReference type="PANTHER" id="PTHR11908">
    <property type="entry name" value="XANTHINE DEHYDROGENASE"/>
    <property type="match status" value="1"/>
</dbReference>
<dbReference type="InterPro" id="IPR005107">
    <property type="entry name" value="CO_DH_flav_C"/>
</dbReference>
<keyword evidence="13" id="KW-0547">Nucleotide-binding</keyword>
<evidence type="ECO:0000256" key="31">
    <source>
        <dbReference type="ARBA" id="ARBA00047689"/>
    </source>
</evidence>
<dbReference type="GO" id="GO:0050561">
    <property type="term" value="F:glutamate-tRNA(Gln) ligase activity"/>
    <property type="evidence" value="ECO:0007669"/>
    <property type="project" value="UniProtKB-EC"/>
</dbReference>
<keyword evidence="16" id="KW-0648">Protein biosynthesis</keyword>
<evidence type="ECO:0000256" key="9">
    <source>
        <dbReference type="ARBA" id="ARBA00022598"/>
    </source>
</evidence>
<organism evidence="36 37">
    <name type="scientific">Daphnia galeata</name>
    <dbReference type="NCBI Taxonomy" id="27404"/>
    <lineage>
        <taxon>Eukaryota</taxon>
        <taxon>Metazoa</taxon>
        <taxon>Ecdysozoa</taxon>
        <taxon>Arthropoda</taxon>
        <taxon>Crustacea</taxon>
        <taxon>Branchiopoda</taxon>
        <taxon>Diplostraca</taxon>
        <taxon>Cladocera</taxon>
        <taxon>Anomopoda</taxon>
        <taxon>Daphniidae</taxon>
        <taxon>Daphnia</taxon>
    </lineage>
</organism>
<dbReference type="PRINTS" id="PR00987">
    <property type="entry name" value="TRNASYNTHGLU"/>
</dbReference>
<dbReference type="Gene3D" id="3.10.20.30">
    <property type="match status" value="2"/>
</dbReference>
<dbReference type="SUPFAM" id="SSF54292">
    <property type="entry name" value="2Fe-2S ferredoxin-like"/>
    <property type="match status" value="2"/>
</dbReference>
<dbReference type="CDD" id="cd00808">
    <property type="entry name" value="GluRS_core"/>
    <property type="match status" value="1"/>
</dbReference>
<keyword evidence="17" id="KW-0560">Oxidoreductase</keyword>
<dbReference type="Pfam" id="PF01799">
    <property type="entry name" value="Fer2_2"/>
    <property type="match status" value="2"/>
</dbReference>
<evidence type="ECO:0000256" key="5">
    <source>
        <dbReference type="ARBA" id="ARBA00006849"/>
    </source>
</evidence>
<dbReference type="GO" id="GO:0071949">
    <property type="term" value="F:FAD binding"/>
    <property type="evidence" value="ECO:0007669"/>
    <property type="project" value="InterPro"/>
</dbReference>
<dbReference type="InterPro" id="IPR036683">
    <property type="entry name" value="CO_DH_flav_C_dom_sf"/>
</dbReference>
<dbReference type="InterPro" id="IPR036884">
    <property type="entry name" value="2Fe-2S-bd_dom_sf"/>
</dbReference>
<dbReference type="FunFam" id="3.30.390.50:FF:000003">
    <property type="entry name" value="Aldehyde oxidase1"/>
    <property type="match status" value="2"/>
</dbReference>
<dbReference type="SUPFAM" id="SSF48163">
    <property type="entry name" value="An anticodon-binding domain of class I aminoacyl-tRNA synthetases"/>
    <property type="match status" value="1"/>
</dbReference>
<evidence type="ECO:0000313" key="36">
    <source>
        <dbReference type="EMBL" id="CAH0105364.1"/>
    </source>
</evidence>
<evidence type="ECO:0000256" key="3">
    <source>
        <dbReference type="ARBA" id="ARBA00004173"/>
    </source>
</evidence>
<evidence type="ECO:0000256" key="15">
    <source>
        <dbReference type="ARBA" id="ARBA00022840"/>
    </source>
</evidence>
<dbReference type="FunFam" id="3.30.365.10:FF:000002">
    <property type="entry name" value="Xanthine dehydrogenase oxidase"/>
    <property type="match status" value="1"/>
</dbReference>
<dbReference type="FunFam" id="1.10.150.120:FF:000013">
    <property type="entry name" value="Predicted protein"/>
    <property type="match status" value="2"/>
</dbReference>
<evidence type="ECO:0000256" key="7">
    <source>
        <dbReference type="ARBA" id="ARBA00012835"/>
    </source>
</evidence>
<dbReference type="InterPro" id="IPR002346">
    <property type="entry name" value="Mopterin_DH_FAD-bd"/>
</dbReference>
<dbReference type="GO" id="GO:0005777">
    <property type="term" value="C:peroxisome"/>
    <property type="evidence" value="ECO:0007669"/>
    <property type="project" value="UniProtKB-SubCell"/>
</dbReference>
<comment type="cofactor">
    <cofactor evidence="2">
        <name>FAD</name>
        <dbReference type="ChEBI" id="CHEBI:57692"/>
    </cofactor>
</comment>
<dbReference type="InterPro" id="IPR016166">
    <property type="entry name" value="FAD-bd_PCMH"/>
</dbReference>
<comment type="catalytic activity">
    <reaction evidence="29">
        <text>tRNA(Glu) + L-glutamate + ATP = L-glutamyl-tRNA(Glu) + AMP + diphosphate</text>
        <dbReference type="Rhea" id="RHEA:23540"/>
        <dbReference type="Rhea" id="RHEA-COMP:9663"/>
        <dbReference type="Rhea" id="RHEA-COMP:9680"/>
        <dbReference type="ChEBI" id="CHEBI:29985"/>
        <dbReference type="ChEBI" id="CHEBI:30616"/>
        <dbReference type="ChEBI" id="CHEBI:33019"/>
        <dbReference type="ChEBI" id="CHEBI:78442"/>
        <dbReference type="ChEBI" id="CHEBI:78520"/>
        <dbReference type="ChEBI" id="CHEBI:456215"/>
        <dbReference type="EC" id="6.1.1.17"/>
    </reaction>
    <physiologicalReaction direction="left-to-right" evidence="29">
        <dbReference type="Rhea" id="RHEA:23541"/>
    </physiologicalReaction>
</comment>
<dbReference type="InterPro" id="IPR036318">
    <property type="entry name" value="FAD-bd_PCMH-like_sf"/>
</dbReference>
<comment type="similarity">
    <text evidence="5">Belongs to the xanthine dehydrogenase family.</text>
</comment>
<dbReference type="InterPro" id="IPR016169">
    <property type="entry name" value="FAD-bd_PCMH_sub2"/>
</dbReference>
<keyword evidence="11" id="KW-0001">2Fe-2S</keyword>
<keyword evidence="12" id="KW-0479">Metal-binding</keyword>
<dbReference type="InterPro" id="IPR037165">
    <property type="entry name" value="AldOxase/xan_DH_Mopterin-bd_sf"/>
</dbReference>
<keyword evidence="15" id="KW-0067">ATP-binding</keyword>
<evidence type="ECO:0000256" key="26">
    <source>
        <dbReference type="ARBA" id="ARBA00044142"/>
    </source>
</evidence>
<dbReference type="InterPro" id="IPR002888">
    <property type="entry name" value="2Fe-2S-bd"/>
</dbReference>
<feature type="domain" description="FAD-binding PCMH-type" evidence="35">
    <location>
        <begin position="234"/>
        <end position="416"/>
    </location>
</feature>
<dbReference type="HAMAP" id="MF_00022">
    <property type="entry name" value="Glu_tRNA_synth_type1"/>
    <property type="match status" value="1"/>
</dbReference>
<evidence type="ECO:0000256" key="1">
    <source>
        <dbReference type="ARBA" id="ARBA00001924"/>
    </source>
</evidence>
<dbReference type="InterPro" id="IPR020058">
    <property type="entry name" value="Glu/Gln-tRNA-synth_Ib_cat-dom"/>
</dbReference>
<dbReference type="Pfam" id="PF03450">
    <property type="entry name" value="CO_deh_flav_C"/>
    <property type="match status" value="2"/>
</dbReference>
<dbReference type="Gene3D" id="3.30.365.10">
    <property type="entry name" value="Aldehyde oxidase/xanthine dehydrogenase, molybdopterin binding domain"/>
    <property type="match status" value="8"/>
</dbReference>
<dbReference type="GO" id="GO:0050302">
    <property type="term" value="F:indole-3-acetaldehyde oxidase activity"/>
    <property type="evidence" value="ECO:0007669"/>
    <property type="project" value="UniProtKB-EC"/>
</dbReference>
<dbReference type="GO" id="GO:0005739">
    <property type="term" value="C:mitochondrion"/>
    <property type="evidence" value="ECO:0007669"/>
    <property type="project" value="UniProtKB-SubCell"/>
</dbReference>
<dbReference type="GO" id="GO:0005524">
    <property type="term" value="F:ATP binding"/>
    <property type="evidence" value="ECO:0007669"/>
    <property type="project" value="UniProtKB-KW"/>
</dbReference>
<gene>
    <name evidence="36" type="ORF">DGAL_LOCUS8384</name>
</gene>
<dbReference type="NCBIfam" id="TIGR00464">
    <property type="entry name" value="gltX_bact"/>
    <property type="match status" value="1"/>
</dbReference>
<evidence type="ECO:0000256" key="2">
    <source>
        <dbReference type="ARBA" id="ARBA00001974"/>
    </source>
</evidence>
<dbReference type="Gene3D" id="1.10.10.350">
    <property type="match status" value="1"/>
</dbReference>
<evidence type="ECO:0000256" key="23">
    <source>
        <dbReference type="ARBA" id="ARBA00030865"/>
    </source>
</evidence>
<evidence type="ECO:0000256" key="18">
    <source>
        <dbReference type="ARBA" id="ARBA00023004"/>
    </source>
</evidence>
<dbReference type="InterPro" id="IPR008274">
    <property type="entry name" value="AldOxase/xan_DH_MoCoBD1"/>
</dbReference>
<dbReference type="InterPro" id="IPR046867">
    <property type="entry name" value="AldOxase/xan_DH_MoCoBD2"/>
</dbReference>
<dbReference type="FunFam" id="3.30.465.10:FF:000013">
    <property type="entry name" value="Aldehyde oxidase"/>
    <property type="match status" value="2"/>
</dbReference>
<dbReference type="InterPro" id="IPR000674">
    <property type="entry name" value="Ald_Oxase/Xan_DH_a/b"/>
</dbReference>
<dbReference type="Pfam" id="PF02738">
    <property type="entry name" value="MoCoBD_1"/>
    <property type="match status" value="2"/>
</dbReference>
<dbReference type="InterPro" id="IPR014729">
    <property type="entry name" value="Rossmann-like_a/b/a_fold"/>
</dbReference>
<keyword evidence="20" id="KW-0520">NAD</keyword>
<dbReference type="InterPro" id="IPR001041">
    <property type="entry name" value="2Fe-2S_ferredoxin-type"/>
</dbReference>
<dbReference type="EC" id="6.1.1.17" evidence="7"/>
<dbReference type="Gene3D" id="1.10.150.120">
    <property type="entry name" value="[2Fe-2S]-binding domain"/>
    <property type="match status" value="2"/>
</dbReference>
<evidence type="ECO:0000256" key="8">
    <source>
        <dbReference type="ARBA" id="ARBA00022505"/>
    </source>
</evidence>
<dbReference type="Pfam" id="PF20256">
    <property type="entry name" value="MoCoBD_2"/>
    <property type="match status" value="2"/>
</dbReference>
<name>A0A8J2RPE3_9CRUS</name>
<dbReference type="CDD" id="cd00207">
    <property type="entry name" value="fer2"/>
    <property type="match status" value="1"/>
</dbReference>
<comment type="similarity">
    <text evidence="6">Belongs to the class-I aminoacyl-tRNA synthetase family. Glutamate--tRNA ligase type 1 subfamily.</text>
</comment>
<evidence type="ECO:0000256" key="30">
    <source>
        <dbReference type="ARBA" id="ARBA00047479"/>
    </source>
</evidence>
<keyword evidence="22" id="KW-0030">Aminoacyl-tRNA synthetase</keyword>
<dbReference type="SUPFAM" id="SSF52374">
    <property type="entry name" value="Nucleotidylyl transferase"/>
    <property type="match status" value="1"/>
</dbReference>
<evidence type="ECO:0000259" key="35">
    <source>
        <dbReference type="PROSITE" id="PS51387"/>
    </source>
</evidence>
<dbReference type="Pfam" id="PF00111">
    <property type="entry name" value="Fer2"/>
    <property type="match status" value="1"/>
</dbReference>
<evidence type="ECO:0000256" key="20">
    <source>
        <dbReference type="ARBA" id="ARBA00023027"/>
    </source>
</evidence>
<keyword evidence="14" id="KW-0274">FAD</keyword>